<accession>A0A644WZP6</accession>
<dbReference type="EMBL" id="VSSQ01001555">
    <property type="protein sequence ID" value="MPM09319.1"/>
    <property type="molecule type" value="Genomic_DNA"/>
</dbReference>
<dbReference type="CDD" id="cd04496">
    <property type="entry name" value="SSB_OBF"/>
    <property type="match status" value="1"/>
</dbReference>
<dbReference type="SUPFAM" id="SSF50249">
    <property type="entry name" value="Nucleic acid-binding proteins"/>
    <property type="match status" value="1"/>
</dbReference>
<evidence type="ECO:0000313" key="2">
    <source>
        <dbReference type="EMBL" id="MPM09319.1"/>
    </source>
</evidence>
<comment type="caution">
    <text evidence="2">The sequence shown here is derived from an EMBL/GenBank/DDBJ whole genome shotgun (WGS) entry which is preliminary data.</text>
</comment>
<sequence length="209" mass="23828">MFSVVHYGTFRNIPERFRCVRFFPVPPWPQRLHSASAAVAIHRTTAPSGNRLTLRCCVLPRLAYPGRLAALSWLRYSQPTGRRRLFHRIMPNKIILMGHLTRDPELRRTGSGMAVTGFTLAVDRDFKSQNGEKETNFIDIVAWRSTAEFVSKYFTKGRMAVVKGRLQFPDWTDRQGNKRCSAEVVADNMYFGDSKKDVPNSGTSSLVPY</sequence>
<dbReference type="Gene3D" id="2.40.50.140">
    <property type="entry name" value="Nucleic acid-binding proteins"/>
    <property type="match status" value="1"/>
</dbReference>
<organism evidence="2">
    <name type="scientific">bioreactor metagenome</name>
    <dbReference type="NCBI Taxonomy" id="1076179"/>
    <lineage>
        <taxon>unclassified sequences</taxon>
        <taxon>metagenomes</taxon>
        <taxon>ecological metagenomes</taxon>
    </lineage>
</organism>
<evidence type="ECO:0000256" key="1">
    <source>
        <dbReference type="ARBA" id="ARBA00023125"/>
    </source>
</evidence>
<dbReference type="GO" id="GO:0003697">
    <property type="term" value="F:single-stranded DNA binding"/>
    <property type="evidence" value="ECO:0007669"/>
    <property type="project" value="InterPro"/>
</dbReference>
<name>A0A644WZP6_9ZZZZ</name>
<dbReference type="PROSITE" id="PS50935">
    <property type="entry name" value="SSB"/>
    <property type="match status" value="1"/>
</dbReference>
<dbReference type="GO" id="GO:0006260">
    <property type="term" value="P:DNA replication"/>
    <property type="evidence" value="ECO:0007669"/>
    <property type="project" value="InterPro"/>
</dbReference>
<dbReference type="AlphaFoldDB" id="A0A644WZP6"/>
<dbReference type="GO" id="GO:0009295">
    <property type="term" value="C:nucleoid"/>
    <property type="evidence" value="ECO:0007669"/>
    <property type="project" value="TreeGrafter"/>
</dbReference>
<keyword evidence="1 2" id="KW-0238">DNA-binding</keyword>
<dbReference type="InterPro" id="IPR012340">
    <property type="entry name" value="NA-bd_OB-fold"/>
</dbReference>
<proteinExistence type="inferred from homology"/>
<dbReference type="PANTHER" id="PTHR10302:SF27">
    <property type="entry name" value="SINGLE-STRANDED DNA-BINDING PROTEIN"/>
    <property type="match status" value="1"/>
</dbReference>
<dbReference type="Pfam" id="PF00436">
    <property type="entry name" value="SSB"/>
    <property type="match status" value="1"/>
</dbReference>
<dbReference type="NCBIfam" id="TIGR00621">
    <property type="entry name" value="ssb"/>
    <property type="match status" value="1"/>
</dbReference>
<dbReference type="HAMAP" id="MF_00984">
    <property type="entry name" value="SSB"/>
    <property type="match status" value="1"/>
</dbReference>
<protein>
    <submittedName>
        <fullName evidence="2">Single-stranded DNA-binding protein</fullName>
    </submittedName>
</protein>
<dbReference type="InterPro" id="IPR011344">
    <property type="entry name" value="ssDNA-bd"/>
</dbReference>
<gene>
    <name evidence="2" type="ORF">SDC9_55635</name>
</gene>
<reference evidence="2" key="1">
    <citation type="submission" date="2019-08" db="EMBL/GenBank/DDBJ databases">
        <authorList>
            <person name="Kucharzyk K."/>
            <person name="Murdoch R.W."/>
            <person name="Higgins S."/>
            <person name="Loffler F."/>
        </authorList>
    </citation>
    <scope>NUCLEOTIDE SEQUENCE</scope>
</reference>
<dbReference type="InterPro" id="IPR000424">
    <property type="entry name" value="Primosome_PriB/ssb"/>
</dbReference>
<dbReference type="PANTHER" id="PTHR10302">
    <property type="entry name" value="SINGLE-STRANDED DNA-BINDING PROTEIN"/>
    <property type="match status" value="1"/>
</dbReference>